<dbReference type="SUPFAM" id="SSF46785">
    <property type="entry name" value="Winged helix' DNA-binding domain"/>
    <property type="match status" value="1"/>
</dbReference>
<dbReference type="InterPro" id="IPR030489">
    <property type="entry name" value="TR_Rrf2-type_CS"/>
</dbReference>
<organism evidence="1 2">
    <name type="scientific">Thermopolyspora flexuosa</name>
    <dbReference type="NCBI Taxonomy" id="103836"/>
    <lineage>
        <taxon>Bacteria</taxon>
        <taxon>Bacillati</taxon>
        <taxon>Actinomycetota</taxon>
        <taxon>Actinomycetes</taxon>
        <taxon>Streptosporangiales</taxon>
        <taxon>Streptosporangiaceae</taxon>
        <taxon>Thermopolyspora</taxon>
    </lineage>
</organism>
<reference evidence="1 2" key="1">
    <citation type="submission" date="2019-06" db="EMBL/GenBank/DDBJ databases">
        <title>Sequencing the genomes of 1000 actinobacteria strains.</title>
        <authorList>
            <person name="Klenk H.-P."/>
        </authorList>
    </citation>
    <scope>NUCLEOTIDE SEQUENCE [LARGE SCALE GENOMIC DNA]</scope>
    <source>
        <strain evidence="1 2">DSM 43186</strain>
    </source>
</reference>
<accession>A0A543IW89</accession>
<dbReference type="GO" id="GO:0005829">
    <property type="term" value="C:cytosol"/>
    <property type="evidence" value="ECO:0007669"/>
    <property type="project" value="TreeGrafter"/>
</dbReference>
<dbReference type="AlphaFoldDB" id="A0A543IW89"/>
<evidence type="ECO:0000313" key="1">
    <source>
        <dbReference type="EMBL" id="TQM74836.1"/>
    </source>
</evidence>
<comment type="caution">
    <text evidence="1">The sequence shown here is derived from an EMBL/GenBank/DDBJ whole genome shotgun (WGS) entry which is preliminary data.</text>
</comment>
<dbReference type="InterPro" id="IPR036390">
    <property type="entry name" value="WH_DNA-bd_sf"/>
</dbReference>
<protein>
    <submittedName>
        <fullName evidence="1">BadM/Rrf2 family transcriptional regulator</fullName>
    </submittedName>
</protein>
<dbReference type="InterPro" id="IPR036388">
    <property type="entry name" value="WH-like_DNA-bd_sf"/>
</dbReference>
<dbReference type="PROSITE" id="PS51197">
    <property type="entry name" value="HTH_RRF2_2"/>
    <property type="match status" value="1"/>
</dbReference>
<keyword evidence="2" id="KW-1185">Reference proteome</keyword>
<proteinExistence type="predicted"/>
<dbReference type="EMBL" id="VFPQ01000001">
    <property type="protein sequence ID" value="TQM74836.1"/>
    <property type="molecule type" value="Genomic_DNA"/>
</dbReference>
<dbReference type="OrthoDB" id="9808360at2"/>
<gene>
    <name evidence="1" type="ORF">FHX40_1520</name>
</gene>
<dbReference type="InterPro" id="IPR000944">
    <property type="entry name" value="Tscrpt_reg_Rrf2"/>
</dbReference>
<sequence>MSEGVEWALHTCVNLAWVGRPVGSARLAAFYGLPPAYLNKRLQNLVRAGILTSVPGPKGGFALARDPASISLLDVVTAIEGPDPAFRCTGILGDSPWGDKTADHPSTCVIAAAMRRAELAWRRELAGQTIADVCATVERRAPGEPERTRRWFG</sequence>
<dbReference type="PANTHER" id="PTHR33221:SF15">
    <property type="entry name" value="HTH-TYPE TRANSCRIPTIONAL REGULATOR YWGB-RELATED"/>
    <property type="match status" value="1"/>
</dbReference>
<evidence type="ECO:0000313" key="2">
    <source>
        <dbReference type="Proteomes" id="UP000319213"/>
    </source>
</evidence>
<dbReference type="PROSITE" id="PS01332">
    <property type="entry name" value="HTH_RRF2_1"/>
    <property type="match status" value="1"/>
</dbReference>
<name>A0A543IW89_9ACTN</name>
<dbReference type="RefSeq" id="WP_142261613.1">
    <property type="nucleotide sequence ID" value="NZ_BMPV01000003.1"/>
</dbReference>
<dbReference type="Proteomes" id="UP000319213">
    <property type="component" value="Unassembled WGS sequence"/>
</dbReference>
<dbReference type="Pfam" id="PF02082">
    <property type="entry name" value="Rrf2"/>
    <property type="match status" value="1"/>
</dbReference>
<dbReference type="Gene3D" id="1.10.10.10">
    <property type="entry name" value="Winged helix-like DNA-binding domain superfamily/Winged helix DNA-binding domain"/>
    <property type="match status" value="1"/>
</dbReference>
<dbReference type="PANTHER" id="PTHR33221">
    <property type="entry name" value="WINGED HELIX-TURN-HELIX TRANSCRIPTIONAL REGULATOR, RRF2 FAMILY"/>
    <property type="match status" value="1"/>
</dbReference>
<dbReference type="GO" id="GO:0003700">
    <property type="term" value="F:DNA-binding transcription factor activity"/>
    <property type="evidence" value="ECO:0007669"/>
    <property type="project" value="TreeGrafter"/>
</dbReference>
<dbReference type="NCBIfam" id="TIGR00738">
    <property type="entry name" value="rrf2_super"/>
    <property type="match status" value="1"/>
</dbReference>